<evidence type="ECO:0000256" key="7">
    <source>
        <dbReference type="ARBA" id="ARBA00022917"/>
    </source>
</evidence>
<dbReference type="Gene3D" id="3.30.930.10">
    <property type="entry name" value="Bira Bifunctional Protein, Domain 2"/>
    <property type="match status" value="1"/>
</dbReference>
<dbReference type="PROSITE" id="PS50862">
    <property type="entry name" value="AA_TRNA_LIGASE_II"/>
    <property type="match status" value="1"/>
</dbReference>
<dbReference type="AlphaFoldDB" id="A0A9D1ZTX6"/>
<feature type="region of interest" description="Aspartate" evidence="9">
    <location>
        <begin position="198"/>
        <end position="201"/>
    </location>
</feature>
<reference evidence="11" key="1">
    <citation type="journal article" date="2021" name="PeerJ">
        <title>Extensive microbial diversity within the chicken gut microbiome revealed by metagenomics and culture.</title>
        <authorList>
            <person name="Gilroy R."/>
            <person name="Ravi A."/>
            <person name="Getino M."/>
            <person name="Pursley I."/>
            <person name="Horton D.L."/>
            <person name="Alikhan N.F."/>
            <person name="Baker D."/>
            <person name="Gharbi K."/>
            <person name="Hall N."/>
            <person name="Watson M."/>
            <person name="Adriaenssens E.M."/>
            <person name="Foster-Nyarko E."/>
            <person name="Jarju S."/>
            <person name="Secka A."/>
            <person name="Antonio M."/>
            <person name="Oren A."/>
            <person name="Chaudhuri R.R."/>
            <person name="La Ragione R."/>
            <person name="Hildebrand F."/>
            <person name="Pallen M.J."/>
        </authorList>
    </citation>
    <scope>NUCLEOTIDE SEQUENCE</scope>
    <source>
        <strain evidence="11">1345</strain>
    </source>
</reference>
<evidence type="ECO:0000313" key="12">
    <source>
        <dbReference type="Proteomes" id="UP000886750"/>
    </source>
</evidence>
<dbReference type="GO" id="GO:0005524">
    <property type="term" value="F:ATP binding"/>
    <property type="evidence" value="ECO:0007669"/>
    <property type="project" value="UniProtKB-UniRule"/>
</dbReference>
<dbReference type="NCBIfam" id="TIGR00458">
    <property type="entry name" value="aspS_nondisc"/>
    <property type="match status" value="1"/>
</dbReference>
<evidence type="ECO:0000313" key="11">
    <source>
        <dbReference type="EMBL" id="HIY96397.1"/>
    </source>
</evidence>
<evidence type="ECO:0000256" key="6">
    <source>
        <dbReference type="ARBA" id="ARBA00022840"/>
    </source>
</evidence>
<organism evidence="11 12">
    <name type="scientific">Candidatus Borkfalkia excrementigallinarum</name>
    <dbReference type="NCBI Taxonomy" id="2838506"/>
    <lineage>
        <taxon>Bacteria</taxon>
        <taxon>Bacillati</taxon>
        <taxon>Bacillota</taxon>
        <taxon>Clostridia</taxon>
        <taxon>Christensenellales</taxon>
        <taxon>Christensenellaceae</taxon>
        <taxon>Candidatus Borkfalkia</taxon>
    </lineage>
</organism>
<keyword evidence="7 9" id="KW-0648">Protein biosynthesis</keyword>
<dbReference type="GO" id="GO:0005829">
    <property type="term" value="C:cytosol"/>
    <property type="evidence" value="ECO:0007669"/>
    <property type="project" value="TreeGrafter"/>
</dbReference>
<evidence type="ECO:0000256" key="9">
    <source>
        <dbReference type="HAMAP-Rule" id="MF_02075"/>
    </source>
</evidence>
<feature type="binding site" evidence="9">
    <location>
        <begin position="227"/>
        <end position="229"/>
    </location>
    <ligand>
        <name>ATP</name>
        <dbReference type="ChEBI" id="CHEBI:30616"/>
    </ligand>
</feature>
<evidence type="ECO:0000256" key="8">
    <source>
        <dbReference type="ARBA" id="ARBA00023146"/>
    </source>
</evidence>
<dbReference type="HAMAP" id="MF_02075">
    <property type="entry name" value="Asp_tRNA_synth_type2"/>
    <property type="match status" value="1"/>
</dbReference>
<dbReference type="InterPro" id="IPR045864">
    <property type="entry name" value="aa-tRNA-synth_II/BPL/LPL"/>
</dbReference>
<accession>A0A9D1ZTX6</accession>
<comment type="subcellular location">
    <subcellularLocation>
        <location evidence="1 9">Cytoplasm</location>
    </subcellularLocation>
</comment>
<reference evidence="11" key="2">
    <citation type="submission" date="2021-04" db="EMBL/GenBank/DDBJ databases">
        <authorList>
            <person name="Gilroy R."/>
        </authorList>
    </citation>
    <scope>NUCLEOTIDE SEQUENCE</scope>
    <source>
        <strain evidence="11">1345</strain>
    </source>
</reference>
<evidence type="ECO:0000256" key="1">
    <source>
        <dbReference type="ARBA" id="ARBA00004496"/>
    </source>
</evidence>
<comment type="function">
    <text evidence="9">Catalyzes the attachment of L-aspartate to tRNA(Asp) in a two-step reaction: L-aspartate is first activated by ATP to form Asp-AMP and then transferred to the acceptor end of tRNA(Asp).</text>
</comment>
<dbReference type="GO" id="GO:0004815">
    <property type="term" value="F:aspartate-tRNA ligase activity"/>
    <property type="evidence" value="ECO:0007669"/>
    <property type="project" value="UniProtKB-UniRule"/>
</dbReference>
<dbReference type="GO" id="GO:0003723">
    <property type="term" value="F:RNA binding"/>
    <property type="evidence" value="ECO:0007669"/>
    <property type="project" value="TreeGrafter"/>
</dbReference>
<dbReference type="NCBIfam" id="NF003483">
    <property type="entry name" value="PRK05159.1"/>
    <property type="match status" value="1"/>
</dbReference>
<keyword evidence="3 9" id="KW-0963">Cytoplasm</keyword>
<dbReference type="Proteomes" id="UP000886750">
    <property type="component" value="Unassembled WGS sequence"/>
</dbReference>
<dbReference type="Pfam" id="PF00152">
    <property type="entry name" value="tRNA-synt_2"/>
    <property type="match status" value="1"/>
</dbReference>
<feature type="binding site" evidence="9">
    <location>
        <begin position="219"/>
        <end position="221"/>
    </location>
    <ligand>
        <name>ATP</name>
        <dbReference type="ChEBI" id="CHEBI:30616"/>
    </ligand>
</feature>
<comment type="subunit">
    <text evidence="9">Homodimer.</text>
</comment>
<proteinExistence type="inferred from homology"/>
<feature type="binding site" evidence="9">
    <location>
        <position position="373"/>
    </location>
    <ligand>
        <name>L-aspartate</name>
        <dbReference type="ChEBI" id="CHEBI:29991"/>
    </ligand>
</feature>
<evidence type="ECO:0000256" key="4">
    <source>
        <dbReference type="ARBA" id="ARBA00022598"/>
    </source>
</evidence>
<dbReference type="PANTHER" id="PTHR43450">
    <property type="entry name" value="ASPARTYL-TRNA SYNTHETASE"/>
    <property type="match status" value="1"/>
</dbReference>
<dbReference type="InterPro" id="IPR002312">
    <property type="entry name" value="Asp/Asn-tRNA-synth_IIb"/>
</dbReference>
<keyword evidence="4 9" id="KW-0436">Ligase</keyword>
<comment type="catalytic activity">
    <reaction evidence="9">
        <text>tRNA(Asp) + L-aspartate + ATP = L-aspartyl-tRNA(Asp) + AMP + diphosphate</text>
        <dbReference type="Rhea" id="RHEA:19649"/>
        <dbReference type="Rhea" id="RHEA-COMP:9660"/>
        <dbReference type="Rhea" id="RHEA-COMP:9678"/>
        <dbReference type="ChEBI" id="CHEBI:29991"/>
        <dbReference type="ChEBI" id="CHEBI:30616"/>
        <dbReference type="ChEBI" id="CHEBI:33019"/>
        <dbReference type="ChEBI" id="CHEBI:78442"/>
        <dbReference type="ChEBI" id="CHEBI:78516"/>
        <dbReference type="ChEBI" id="CHEBI:456215"/>
        <dbReference type="EC" id="6.1.1.12"/>
    </reaction>
</comment>
<feature type="binding site" evidence="9">
    <location>
        <position position="369"/>
    </location>
    <ligand>
        <name>L-aspartate</name>
        <dbReference type="ChEBI" id="CHEBI:29991"/>
    </ligand>
</feature>
<dbReference type="FunFam" id="3.30.930.10:FF:000038">
    <property type="entry name" value="Aspartate--tRNA ligase"/>
    <property type="match status" value="1"/>
</dbReference>
<sequence length="443" mass="51299">MEKIDGNIVSGCVGYKEFPEHVNEIVSMKGMIHRIREMTGFAFVIIRTARDVVQCVYSPDFSDYRMDETVVEGCAVKITGKIVKDETREGRYELQIHNIEVLSTPAEMMPIVINKKQLDNIPLDLNLNMRPVTLRNPKERAVFKIQEGIARGFREFLFSQNFTEIRTPKINAQGAEGGANIFKLDYFGKQVFLAQSPQFYKQMLVPVYERVFEVGPVFRAEHHDTSRHLNEYISMDFEMGFIDSFYDIMNMETGALKYIMALLKKDYAEEIALLNVNLPEIVDIPFVKFMDAKEIITKKYKKKITDYRDFEPEEEQILGKWAKQEFNSDFLFVTHYPSEKRPFYAMDDPADPNYTLSFDLLFRGIEITTGGQRIHDYNEQVAKMRARGMNPDDFEGYLMAHKYGMPPHGGLGLGLERITMHLLGFKNVRNASMFPRDINRVTP</sequence>
<dbReference type="InterPro" id="IPR012340">
    <property type="entry name" value="NA-bd_OB-fold"/>
</dbReference>
<dbReference type="EMBL" id="DXCQ01000020">
    <property type="protein sequence ID" value="HIY96397.1"/>
    <property type="molecule type" value="Genomic_DNA"/>
</dbReference>
<comment type="similarity">
    <text evidence="2 9">Belongs to the class-II aminoacyl-tRNA synthetase family. Type 2 subfamily.</text>
</comment>
<dbReference type="GO" id="GO:0006422">
    <property type="term" value="P:aspartyl-tRNA aminoacylation"/>
    <property type="evidence" value="ECO:0007669"/>
    <property type="project" value="UniProtKB-UniRule"/>
</dbReference>
<feature type="binding site" evidence="9">
    <location>
        <position position="176"/>
    </location>
    <ligand>
        <name>L-aspartate</name>
        <dbReference type="ChEBI" id="CHEBI:29991"/>
    </ligand>
</feature>
<name>A0A9D1ZTX6_9FIRM</name>
<comment type="caution">
    <text evidence="11">The sequence shown here is derived from an EMBL/GenBank/DDBJ whole genome shotgun (WGS) entry which is preliminary data.</text>
</comment>
<dbReference type="Pfam" id="PF01336">
    <property type="entry name" value="tRNA_anti-codon"/>
    <property type="match status" value="1"/>
</dbReference>
<dbReference type="InterPro" id="IPR004523">
    <property type="entry name" value="Asp-tRNA_synthase_2"/>
</dbReference>
<evidence type="ECO:0000256" key="3">
    <source>
        <dbReference type="ARBA" id="ARBA00022490"/>
    </source>
</evidence>
<feature type="binding site" evidence="9">
    <location>
        <begin position="414"/>
        <end position="417"/>
    </location>
    <ligand>
        <name>ATP</name>
        <dbReference type="ChEBI" id="CHEBI:30616"/>
    </ligand>
</feature>
<keyword evidence="5 9" id="KW-0547">Nucleotide-binding</keyword>
<evidence type="ECO:0000256" key="2">
    <source>
        <dbReference type="ARBA" id="ARBA00005312"/>
    </source>
</evidence>
<dbReference type="SUPFAM" id="SSF55681">
    <property type="entry name" value="Class II aaRS and biotin synthetases"/>
    <property type="match status" value="1"/>
</dbReference>
<dbReference type="PANTHER" id="PTHR43450:SF1">
    <property type="entry name" value="ASPARTATE--TRNA LIGASE, CYTOPLASMIC"/>
    <property type="match status" value="1"/>
</dbReference>
<dbReference type="Gene3D" id="2.40.50.140">
    <property type="entry name" value="Nucleic acid-binding proteins"/>
    <property type="match status" value="1"/>
</dbReference>
<dbReference type="GO" id="GO:0016740">
    <property type="term" value="F:transferase activity"/>
    <property type="evidence" value="ECO:0007669"/>
    <property type="project" value="UniProtKB-ARBA"/>
</dbReference>
<keyword evidence="8 9" id="KW-0030">Aminoacyl-tRNA synthetase</keyword>
<dbReference type="SUPFAM" id="SSF50249">
    <property type="entry name" value="Nucleic acid-binding proteins"/>
    <property type="match status" value="1"/>
</dbReference>
<dbReference type="GO" id="GO:0140096">
    <property type="term" value="F:catalytic activity, acting on a protein"/>
    <property type="evidence" value="ECO:0007669"/>
    <property type="project" value="UniProtKB-ARBA"/>
</dbReference>
<evidence type="ECO:0000256" key="5">
    <source>
        <dbReference type="ARBA" id="ARBA00022741"/>
    </source>
</evidence>
<dbReference type="PRINTS" id="PR01042">
    <property type="entry name" value="TRNASYNTHASP"/>
</dbReference>
<dbReference type="EC" id="6.1.1.12" evidence="9"/>
<evidence type="ECO:0000259" key="10">
    <source>
        <dbReference type="PROSITE" id="PS50862"/>
    </source>
</evidence>
<protein>
    <recommendedName>
        <fullName evidence="9">Aspartate--tRNA ligase</fullName>
        <ecNumber evidence="9">6.1.1.12</ecNumber>
    </recommendedName>
    <alternativeName>
        <fullName evidence="9">Aspartyl-tRNA synthetase</fullName>
        <shortName evidence="9">AspRS</shortName>
    </alternativeName>
</protein>
<dbReference type="InterPro" id="IPR006195">
    <property type="entry name" value="aa-tRNA-synth_II"/>
</dbReference>
<gene>
    <name evidence="9 11" type="primary">aspS</name>
    <name evidence="11" type="ORF">H9729_01790</name>
</gene>
<dbReference type="InterPro" id="IPR004365">
    <property type="entry name" value="NA-bd_OB_tRNA"/>
</dbReference>
<feature type="binding site" evidence="9">
    <location>
        <position position="366"/>
    </location>
    <ligand>
        <name>ATP</name>
        <dbReference type="ChEBI" id="CHEBI:30616"/>
    </ligand>
</feature>
<dbReference type="GO" id="GO:0017101">
    <property type="term" value="C:aminoacyl-tRNA synthetase multienzyme complex"/>
    <property type="evidence" value="ECO:0007669"/>
    <property type="project" value="TreeGrafter"/>
</dbReference>
<keyword evidence="6 9" id="KW-0067">ATP-binding</keyword>
<feature type="domain" description="Aminoacyl-transfer RNA synthetases class-II family profile" evidence="10">
    <location>
        <begin position="143"/>
        <end position="443"/>
    </location>
</feature>
<comment type="caution">
    <text evidence="9">Lacks conserved residue(s) required for the propagation of feature annotation.</text>
</comment>
<dbReference type="InterPro" id="IPR004364">
    <property type="entry name" value="Aa-tRNA-synt_II"/>
</dbReference>
<feature type="binding site" evidence="9">
    <location>
        <position position="219"/>
    </location>
    <ligand>
        <name>L-aspartate</name>
        <dbReference type="ChEBI" id="CHEBI:29991"/>
    </ligand>
</feature>